<keyword evidence="2" id="KW-1185">Reference proteome</keyword>
<gene>
    <name evidence="1" type="ORF">NC653_015051</name>
</gene>
<protein>
    <submittedName>
        <fullName evidence="1">Uncharacterized protein</fullName>
    </submittedName>
</protein>
<accession>A0AAD6W4M9</accession>
<dbReference type="EMBL" id="JAQIZT010000005">
    <property type="protein sequence ID" value="KAJ6999092.1"/>
    <property type="molecule type" value="Genomic_DNA"/>
</dbReference>
<proteinExistence type="predicted"/>
<comment type="caution">
    <text evidence="1">The sequence shown here is derived from an EMBL/GenBank/DDBJ whole genome shotgun (WGS) entry which is preliminary data.</text>
</comment>
<sequence>MFSIREGIYLHCTGHVASSKSCTVHTHLLRCLLTMFGRLAVIIDFGDQPRREINGLRREVQ</sequence>
<reference evidence="1" key="1">
    <citation type="journal article" date="2023" name="Mol. Ecol. Resour.">
        <title>Chromosome-level genome assembly of a triploid poplar Populus alba 'Berolinensis'.</title>
        <authorList>
            <person name="Chen S."/>
            <person name="Yu Y."/>
            <person name="Wang X."/>
            <person name="Wang S."/>
            <person name="Zhang T."/>
            <person name="Zhou Y."/>
            <person name="He R."/>
            <person name="Meng N."/>
            <person name="Wang Y."/>
            <person name="Liu W."/>
            <person name="Liu Z."/>
            <person name="Liu J."/>
            <person name="Guo Q."/>
            <person name="Huang H."/>
            <person name="Sederoff R.R."/>
            <person name="Wang G."/>
            <person name="Qu G."/>
            <person name="Chen S."/>
        </authorList>
    </citation>
    <scope>NUCLEOTIDE SEQUENCE</scope>
    <source>
        <strain evidence="1">SC-2020</strain>
    </source>
</reference>
<organism evidence="1 2">
    <name type="scientific">Populus alba x Populus x berolinensis</name>
    <dbReference type="NCBI Taxonomy" id="444605"/>
    <lineage>
        <taxon>Eukaryota</taxon>
        <taxon>Viridiplantae</taxon>
        <taxon>Streptophyta</taxon>
        <taxon>Embryophyta</taxon>
        <taxon>Tracheophyta</taxon>
        <taxon>Spermatophyta</taxon>
        <taxon>Magnoliopsida</taxon>
        <taxon>eudicotyledons</taxon>
        <taxon>Gunneridae</taxon>
        <taxon>Pentapetalae</taxon>
        <taxon>rosids</taxon>
        <taxon>fabids</taxon>
        <taxon>Malpighiales</taxon>
        <taxon>Salicaceae</taxon>
        <taxon>Saliceae</taxon>
        <taxon>Populus</taxon>
    </lineage>
</organism>
<evidence type="ECO:0000313" key="2">
    <source>
        <dbReference type="Proteomes" id="UP001164929"/>
    </source>
</evidence>
<dbReference type="AlphaFoldDB" id="A0AAD6W4M9"/>
<evidence type="ECO:0000313" key="1">
    <source>
        <dbReference type="EMBL" id="KAJ6999092.1"/>
    </source>
</evidence>
<name>A0AAD6W4M9_9ROSI</name>
<dbReference type="Proteomes" id="UP001164929">
    <property type="component" value="Chromosome 5"/>
</dbReference>